<evidence type="ECO:0000256" key="3">
    <source>
        <dbReference type="ARBA" id="ARBA00023163"/>
    </source>
</evidence>
<evidence type="ECO:0000256" key="1">
    <source>
        <dbReference type="ARBA" id="ARBA00023015"/>
    </source>
</evidence>
<gene>
    <name evidence="5" type="ORF">E7512_12295</name>
</gene>
<dbReference type="Proteomes" id="UP000754750">
    <property type="component" value="Unassembled WGS sequence"/>
</dbReference>
<name>A0A928KTD0_9FIRM</name>
<dbReference type="PANTHER" id="PTHR47893">
    <property type="entry name" value="REGULATORY PROTEIN PCHR"/>
    <property type="match status" value="1"/>
</dbReference>
<dbReference type="Pfam" id="PF12833">
    <property type="entry name" value="HTH_18"/>
    <property type="match status" value="1"/>
</dbReference>
<dbReference type="InterPro" id="IPR018062">
    <property type="entry name" value="HTH_AraC-typ_CS"/>
</dbReference>
<dbReference type="InterPro" id="IPR020449">
    <property type="entry name" value="Tscrpt_reg_AraC-type_HTH"/>
</dbReference>
<keyword evidence="3" id="KW-0804">Transcription</keyword>
<dbReference type="InterPro" id="IPR018060">
    <property type="entry name" value="HTH_AraC"/>
</dbReference>
<protein>
    <submittedName>
        <fullName evidence="5">Helix-turn-helix transcriptional regulator</fullName>
    </submittedName>
</protein>
<dbReference type="AlphaFoldDB" id="A0A928KTD0"/>
<keyword evidence="1" id="KW-0805">Transcription regulation</keyword>
<accession>A0A928KTD0</accession>
<sequence length="328" mass="37449">MHSLEEYDLISPESLTVRYRPDCAVYHMTNIGGEGTMTSFEVFDGVELVYNDFHSAYCVSGKGTTADVMEINHCRMGRFECDFLNGTCVYLEEGDLAVNMVKNQTKNPCFPLEYYSGVSIVIDLARAEHSLSGVLKDISIDLCALREKLCAGNRCFVMRATDSIEHIFSELYTVPDQVKFGYFKLKVLELLLFLSVINPDEHLAAPRYFQKNQVECVKRMKNYMVCHPDCHFTLQELSERFDLPMTTMKQCFKGVYGTSVYAYMRCYRMQRAAVLLCQSSESVSSVAWRLGYVNASKFASAFKQVMGLSPMEYRKRHRLNGAEIVRAE</sequence>
<dbReference type="Gene3D" id="1.10.10.60">
    <property type="entry name" value="Homeodomain-like"/>
    <property type="match status" value="1"/>
</dbReference>
<feature type="domain" description="HTH araC/xylS-type" evidence="4">
    <location>
        <begin position="218"/>
        <end position="316"/>
    </location>
</feature>
<evidence type="ECO:0000313" key="6">
    <source>
        <dbReference type="Proteomes" id="UP000754750"/>
    </source>
</evidence>
<dbReference type="PROSITE" id="PS00041">
    <property type="entry name" value="HTH_ARAC_FAMILY_1"/>
    <property type="match status" value="1"/>
</dbReference>
<proteinExistence type="predicted"/>
<evidence type="ECO:0000313" key="5">
    <source>
        <dbReference type="EMBL" id="MBE6834337.1"/>
    </source>
</evidence>
<dbReference type="PROSITE" id="PS01124">
    <property type="entry name" value="HTH_ARAC_FAMILY_2"/>
    <property type="match status" value="1"/>
</dbReference>
<dbReference type="PANTHER" id="PTHR47893:SF1">
    <property type="entry name" value="REGULATORY PROTEIN PCHR"/>
    <property type="match status" value="1"/>
</dbReference>
<evidence type="ECO:0000259" key="4">
    <source>
        <dbReference type="PROSITE" id="PS01124"/>
    </source>
</evidence>
<dbReference type="InterPro" id="IPR053142">
    <property type="entry name" value="PchR_regulatory_protein"/>
</dbReference>
<dbReference type="GO" id="GO:0043565">
    <property type="term" value="F:sequence-specific DNA binding"/>
    <property type="evidence" value="ECO:0007669"/>
    <property type="project" value="InterPro"/>
</dbReference>
<dbReference type="EMBL" id="SVNY01000006">
    <property type="protein sequence ID" value="MBE6834337.1"/>
    <property type="molecule type" value="Genomic_DNA"/>
</dbReference>
<dbReference type="SUPFAM" id="SSF46689">
    <property type="entry name" value="Homeodomain-like"/>
    <property type="match status" value="1"/>
</dbReference>
<comment type="caution">
    <text evidence="5">The sequence shown here is derived from an EMBL/GenBank/DDBJ whole genome shotgun (WGS) entry which is preliminary data.</text>
</comment>
<reference evidence="5" key="1">
    <citation type="submission" date="2019-04" db="EMBL/GenBank/DDBJ databases">
        <title>Evolution of Biomass-Degrading Anaerobic Consortia Revealed by Metagenomics.</title>
        <authorList>
            <person name="Peng X."/>
        </authorList>
    </citation>
    <scope>NUCLEOTIDE SEQUENCE</scope>
    <source>
        <strain evidence="5">SIG551</strain>
    </source>
</reference>
<evidence type="ECO:0000256" key="2">
    <source>
        <dbReference type="ARBA" id="ARBA00023125"/>
    </source>
</evidence>
<dbReference type="RefSeq" id="WP_326840824.1">
    <property type="nucleotide sequence ID" value="NZ_SVNY01000006.1"/>
</dbReference>
<organism evidence="5 6">
    <name type="scientific">Faecalispora sporosphaeroides</name>
    <dbReference type="NCBI Taxonomy" id="1549"/>
    <lineage>
        <taxon>Bacteria</taxon>
        <taxon>Bacillati</taxon>
        <taxon>Bacillota</taxon>
        <taxon>Clostridia</taxon>
        <taxon>Eubacteriales</taxon>
        <taxon>Oscillospiraceae</taxon>
        <taxon>Faecalispora</taxon>
    </lineage>
</organism>
<dbReference type="InterPro" id="IPR009057">
    <property type="entry name" value="Homeodomain-like_sf"/>
</dbReference>
<dbReference type="PRINTS" id="PR00032">
    <property type="entry name" value="HTHARAC"/>
</dbReference>
<dbReference type="GO" id="GO:0003700">
    <property type="term" value="F:DNA-binding transcription factor activity"/>
    <property type="evidence" value="ECO:0007669"/>
    <property type="project" value="InterPro"/>
</dbReference>
<dbReference type="SMART" id="SM00342">
    <property type="entry name" value="HTH_ARAC"/>
    <property type="match status" value="1"/>
</dbReference>
<keyword evidence="2" id="KW-0238">DNA-binding</keyword>